<comment type="caution">
    <text evidence="1">The sequence shown here is derived from an EMBL/GenBank/DDBJ whole genome shotgun (WGS) entry which is preliminary data.</text>
</comment>
<proteinExistence type="predicted"/>
<keyword evidence="2" id="KW-1185">Reference proteome</keyword>
<sequence>MTILGAQFGYMASSGCLDSSQNLVICKTPSSDAGLLANPLGYLDSTWTRHIYSPDWLEGHFRVTPPYILKLLAPSRHCTLPSRPPIELFYTRLDACSLSLVPLIGPPCQQPELTLTLLGTTEQSSSGQRPASQFSSYRNGIFQFINIPAQHLQLVTSKLGKHCVPGPPKLSLSVGAYTELPLDWRSLSFDTPRPRPFTKPGRFGLSEFPAGTMQPRVFGGFREVNKFKMSFFSLPGLVFIQEFSEMIGIEPIDI</sequence>
<organism evidence="1 2">
    <name type="scientific">Mycena metata</name>
    <dbReference type="NCBI Taxonomy" id="1033252"/>
    <lineage>
        <taxon>Eukaryota</taxon>
        <taxon>Fungi</taxon>
        <taxon>Dikarya</taxon>
        <taxon>Basidiomycota</taxon>
        <taxon>Agaricomycotina</taxon>
        <taxon>Agaricomycetes</taxon>
        <taxon>Agaricomycetidae</taxon>
        <taxon>Agaricales</taxon>
        <taxon>Marasmiineae</taxon>
        <taxon>Mycenaceae</taxon>
        <taxon>Mycena</taxon>
    </lineage>
</organism>
<evidence type="ECO:0000313" key="2">
    <source>
        <dbReference type="Proteomes" id="UP001215598"/>
    </source>
</evidence>
<protein>
    <submittedName>
        <fullName evidence="1">Uncharacterized protein</fullName>
    </submittedName>
</protein>
<dbReference type="Proteomes" id="UP001215598">
    <property type="component" value="Unassembled WGS sequence"/>
</dbReference>
<name>A0AAD7N1Y9_9AGAR</name>
<accession>A0AAD7N1Y9</accession>
<gene>
    <name evidence="1" type="ORF">B0H16DRAFT_1693795</name>
</gene>
<evidence type="ECO:0000313" key="1">
    <source>
        <dbReference type="EMBL" id="KAJ7742221.1"/>
    </source>
</evidence>
<dbReference type="AlphaFoldDB" id="A0AAD7N1Y9"/>
<reference evidence="1" key="1">
    <citation type="submission" date="2023-03" db="EMBL/GenBank/DDBJ databases">
        <title>Massive genome expansion in bonnet fungi (Mycena s.s.) driven by repeated elements and novel gene families across ecological guilds.</title>
        <authorList>
            <consortium name="Lawrence Berkeley National Laboratory"/>
            <person name="Harder C.B."/>
            <person name="Miyauchi S."/>
            <person name="Viragh M."/>
            <person name="Kuo A."/>
            <person name="Thoen E."/>
            <person name="Andreopoulos B."/>
            <person name="Lu D."/>
            <person name="Skrede I."/>
            <person name="Drula E."/>
            <person name="Henrissat B."/>
            <person name="Morin E."/>
            <person name="Kohler A."/>
            <person name="Barry K."/>
            <person name="LaButti K."/>
            <person name="Morin E."/>
            <person name="Salamov A."/>
            <person name="Lipzen A."/>
            <person name="Mereny Z."/>
            <person name="Hegedus B."/>
            <person name="Baldrian P."/>
            <person name="Stursova M."/>
            <person name="Weitz H."/>
            <person name="Taylor A."/>
            <person name="Grigoriev I.V."/>
            <person name="Nagy L.G."/>
            <person name="Martin F."/>
            <person name="Kauserud H."/>
        </authorList>
    </citation>
    <scope>NUCLEOTIDE SEQUENCE</scope>
    <source>
        <strain evidence="1">CBHHK182m</strain>
    </source>
</reference>
<dbReference type="EMBL" id="JARKIB010000095">
    <property type="protein sequence ID" value="KAJ7742221.1"/>
    <property type="molecule type" value="Genomic_DNA"/>
</dbReference>